<evidence type="ECO:0000256" key="6">
    <source>
        <dbReference type="ARBA" id="ARBA00023136"/>
    </source>
</evidence>
<evidence type="ECO:0000313" key="9">
    <source>
        <dbReference type="Proteomes" id="UP001144352"/>
    </source>
</evidence>
<name>A0A9W6LDJ7_9BACT</name>
<feature type="transmembrane region" description="Helical" evidence="7">
    <location>
        <begin position="155"/>
        <end position="180"/>
    </location>
</feature>
<feature type="transmembrane region" description="Helical" evidence="7">
    <location>
        <begin position="292"/>
        <end position="310"/>
    </location>
</feature>
<feature type="transmembrane region" description="Helical" evidence="7">
    <location>
        <begin position="251"/>
        <end position="271"/>
    </location>
</feature>
<keyword evidence="5 7" id="KW-1133">Transmembrane helix</keyword>
<dbReference type="GO" id="GO:0005886">
    <property type="term" value="C:plasma membrane"/>
    <property type="evidence" value="ECO:0007669"/>
    <property type="project" value="UniProtKB-SubCell"/>
</dbReference>
<evidence type="ECO:0000256" key="7">
    <source>
        <dbReference type="SAM" id="Phobius"/>
    </source>
</evidence>
<feature type="transmembrane region" description="Helical" evidence="7">
    <location>
        <begin position="68"/>
        <end position="91"/>
    </location>
</feature>
<comment type="similarity">
    <text evidence="2">Belongs to the NrfD family.</text>
</comment>
<dbReference type="InterPro" id="IPR005614">
    <property type="entry name" value="NrfD-like"/>
</dbReference>
<evidence type="ECO:0000256" key="2">
    <source>
        <dbReference type="ARBA" id="ARBA00008929"/>
    </source>
</evidence>
<accession>A0A9W6LDJ7</accession>
<evidence type="ECO:0000313" key="8">
    <source>
        <dbReference type="EMBL" id="GLI39045.1"/>
    </source>
</evidence>
<evidence type="ECO:0000256" key="5">
    <source>
        <dbReference type="ARBA" id="ARBA00022989"/>
    </source>
</evidence>
<gene>
    <name evidence="8" type="ORF">GHYDROH2_25460</name>
</gene>
<organism evidence="8 9">
    <name type="scientific">Geobacter hydrogenophilus</name>
    <dbReference type="NCBI Taxonomy" id="40983"/>
    <lineage>
        <taxon>Bacteria</taxon>
        <taxon>Pseudomonadati</taxon>
        <taxon>Thermodesulfobacteriota</taxon>
        <taxon>Desulfuromonadia</taxon>
        <taxon>Geobacterales</taxon>
        <taxon>Geobacteraceae</taxon>
        <taxon>Geobacter</taxon>
    </lineage>
</organism>
<evidence type="ECO:0000256" key="1">
    <source>
        <dbReference type="ARBA" id="ARBA00004651"/>
    </source>
</evidence>
<feature type="transmembrane region" description="Helical" evidence="7">
    <location>
        <begin position="207"/>
        <end position="231"/>
    </location>
</feature>
<comment type="caution">
    <text evidence="8">The sequence shown here is derived from an EMBL/GenBank/DDBJ whole genome shotgun (WGS) entry which is preliminary data.</text>
</comment>
<keyword evidence="3" id="KW-1003">Cell membrane</keyword>
<sequence length="456" mass="51656">MSEPILPAAKSSSQLNDEMLSSLRTPTWSWYALALFLGAVVAWGLYAFGYMLTTDMSCTGLNRPVMWGVYIVNFVFWIGLSHSGTMVSAILRLSRANWRRPILRAAEAMTVFTVAVGGLFPLIHLGRNWVFFYLIPYPNQRGLWPNFRSALLWDATAIFTYIIGSSLFLYLGMLPDLAVARDRSSGWRFKLYSVLAMGWRGAAREWAIFHQASTLMAALIIPVAVSVHSIVAWDFAVTVIPGWHSTIFPPYFVIGAIHSGVAAVITLMIIIRRVFHLEDYLTPLHFDNMGKLLLVIALLWSYAYFVEVQTTWYAHEPIEWEVFSFMADKYAFLLLFMIFANSVLPIVALCFKRLRRSIAVMLVVSVLINVGMFIERFLIIVPSLSHKNMPFVWGTYRPTWVELSVTAGAFAGFALMYTLFAKCFPMVAVTDVRELEAQKSVVRLSRTRLQSSAEKE</sequence>
<keyword evidence="9" id="KW-1185">Reference proteome</keyword>
<dbReference type="RefSeq" id="WP_214185327.1">
    <property type="nucleotide sequence ID" value="NZ_BSDS01000002.1"/>
</dbReference>
<evidence type="ECO:0000256" key="3">
    <source>
        <dbReference type="ARBA" id="ARBA00022475"/>
    </source>
</evidence>
<feature type="transmembrane region" description="Helical" evidence="7">
    <location>
        <begin position="28"/>
        <end position="48"/>
    </location>
</feature>
<dbReference type="PANTHER" id="PTHR43044">
    <property type="match status" value="1"/>
</dbReference>
<proteinExistence type="inferred from homology"/>
<dbReference type="Proteomes" id="UP001144352">
    <property type="component" value="Unassembled WGS sequence"/>
</dbReference>
<evidence type="ECO:0000256" key="4">
    <source>
        <dbReference type="ARBA" id="ARBA00022692"/>
    </source>
</evidence>
<feature type="transmembrane region" description="Helical" evidence="7">
    <location>
        <begin position="358"/>
        <end position="380"/>
    </location>
</feature>
<feature type="transmembrane region" description="Helical" evidence="7">
    <location>
        <begin position="111"/>
        <end position="135"/>
    </location>
</feature>
<keyword evidence="4 7" id="KW-0812">Transmembrane</keyword>
<dbReference type="AlphaFoldDB" id="A0A9W6LDJ7"/>
<keyword evidence="6 7" id="KW-0472">Membrane</keyword>
<dbReference type="Pfam" id="PF03916">
    <property type="entry name" value="NrfD"/>
    <property type="match status" value="1"/>
</dbReference>
<dbReference type="PANTHER" id="PTHR43044:SF2">
    <property type="entry name" value="POLYSULPHIDE REDUCTASE NRFD"/>
    <property type="match status" value="1"/>
</dbReference>
<dbReference type="EMBL" id="BSDS01000002">
    <property type="protein sequence ID" value="GLI39045.1"/>
    <property type="molecule type" value="Genomic_DNA"/>
</dbReference>
<reference evidence="8" key="1">
    <citation type="submission" date="2022-12" db="EMBL/GenBank/DDBJ databases">
        <title>Reference genome sequencing for broad-spectrum identification of bacterial and archaeal isolates by mass spectrometry.</title>
        <authorList>
            <person name="Sekiguchi Y."/>
            <person name="Tourlousse D.M."/>
        </authorList>
    </citation>
    <scope>NUCLEOTIDE SEQUENCE</scope>
    <source>
        <strain evidence="8">H2</strain>
    </source>
</reference>
<feature type="transmembrane region" description="Helical" evidence="7">
    <location>
        <begin position="400"/>
        <end position="420"/>
    </location>
</feature>
<feature type="transmembrane region" description="Helical" evidence="7">
    <location>
        <begin position="330"/>
        <end position="351"/>
    </location>
</feature>
<comment type="subcellular location">
    <subcellularLocation>
        <location evidence="1">Cell membrane</location>
        <topology evidence="1">Multi-pass membrane protein</topology>
    </subcellularLocation>
</comment>
<protein>
    <submittedName>
        <fullName evidence="8">Fe-S-cluster-containing hydrogenase</fullName>
    </submittedName>
</protein>